<name>A0AAE3XFW1_9DEIO</name>
<protein>
    <submittedName>
        <fullName evidence="1">Uncharacterized protein</fullName>
    </submittedName>
</protein>
<gene>
    <name evidence="1" type="ORF">J2Y00_002550</name>
</gene>
<reference evidence="1" key="1">
    <citation type="submission" date="2023-07" db="EMBL/GenBank/DDBJ databases">
        <title>Sorghum-associated microbial communities from plants grown in Nebraska, USA.</title>
        <authorList>
            <person name="Schachtman D."/>
        </authorList>
    </citation>
    <scope>NUCLEOTIDE SEQUENCE</scope>
    <source>
        <strain evidence="1">BE330</strain>
    </source>
</reference>
<dbReference type="RefSeq" id="WP_309853828.1">
    <property type="nucleotide sequence ID" value="NZ_JAVDQJ010000004.1"/>
</dbReference>
<dbReference type="AlphaFoldDB" id="A0AAE3XFW1"/>
<proteinExistence type="predicted"/>
<organism evidence="1 2">
    <name type="scientific">Deinococcus soli</name>
    <name type="common">ex Cha et al. 2016</name>
    <dbReference type="NCBI Taxonomy" id="1309411"/>
    <lineage>
        <taxon>Bacteria</taxon>
        <taxon>Thermotogati</taxon>
        <taxon>Deinococcota</taxon>
        <taxon>Deinococci</taxon>
        <taxon>Deinococcales</taxon>
        <taxon>Deinococcaceae</taxon>
        <taxon>Deinococcus</taxon>
    </lineage>
</organism>
<dbReference type="Proteomes" id="UP001185331">
    <property type="component" value="Unassembled WGS sequence"/>
</dbReference>
<evidence type="ECO:0000313" key="2">
    <source>
        <dbReference type="Proteomes" id="UP001185331"/>
    </source>
</evidence>
<dbReference type="EMBL" id="JAVDQK010000005">
    <property type="protein sequence ID" value="MDR6218953.1"/>
    <property type="molecule type" value="Genomic_DNA"/>
</dbReference>
<accession>A0AAE3XFW1</accession>
<sequence length="91" mass="9550">MRIDHTITHDHSQSRPAPHALNVITDLQPGFTLITLLGPDGPAANVAVELSGGVPILKVWDGELGLDGLPVISRPFVLTPQARPGTAGENT</sequence>
<evidence type="ECO:0000313" key="1">
    <source>
        <dbReference type="EMBL" id="MDR6218953.1"/>
    </source>
</evidence>
<comment type="caution">
    <text evidence="1">The sequence shown here is derived from an EMBL/GenBank/DDBJ whole genome shotgun (WGS) entry which is preliminary data.</text>
</comment>